<sequence length="508" mass="57771">MATSAKKQKLDSSDEDSLPTCPYGAKCYRKNPEHFKQYIHKKDKLANSTSKPDSTTAVDTSKLPPCKYGSNCYRTNLLHFAEYSHPFGSAPIKNDSDTEDYDSDSDSSVPRTDEILLKKSFSNMTDSERRKLVEDAFAEKKRLQKELEKSRNIIEEKEKEMEKLQEEVNRGVLLVDGEKEALEGNETKYFPLFAERSYKEGSADQLHFRLAESQFYRLLGGNNFRITKVEYVINPVLVANFKEAQEEVKNKRGEEYSYPILAFHGTDQNNITPICENGFKVPGDKGFKHKTDTGYYGAGVYFSEYPSYAMSYIRGGSKLLLSQVIQGKIFKCQGLIQGRPCEDNYDSHTSPCKKEIVIFHSDHILPQYIVHYKQVAGEFRYIKPKEKRKPFPGGRKLKELFEEADKMKASKILSGQHFKLSGRMIATQSKIKSLVERHGGILSTSTLYNVIHVSTIDEWKKSTKTTTAITGAFGGTTSSYAMTVREDFFYDSIIEGEKADPENYALDD</sequence>
<dbReference type="InterPro" id="IPR036420">
    <property type="entry name" value="BRCT_dom_sf"/>
</dbReference>
<dbReference type="AlphaFoldDB" id="A0A7I8VP66"/>
<proteinExistence type="predicted"/>
<protein>
    <submittedName>
        <fullName evidence="4">DgyrCDS6602</fullName>
    </submittedName>
</protein>
<evidence type="ECO:0000313" key="5">
    <source>
        <dbReference type="Proteomes" id="UP000549394"/>
    </source>
</evidence>
<dbReference type="InterPro" id="IPR001357">
    <property type="entry name" value="BRCT_dom"/>
</dbReference>
<keyword evidence="5" id="KW-1185">Reference proteome</keyword>
<reference evidence="4 5" key="1">
    <citation type="submission" date="2020-08" db="EMBL/GenBank/DDBJ databases">
        <authorList>
            <person name="Hejnol A."/>
        </authorList>
    </citation>
    <scope>NUCLEOTIDE SEQUENCE [LARGE SCALE GENOMIC DNA]</scope>
</reference>
<dbReference type="Gene3D" id="3.40.50.10190">
    <property type="entry name" value="BRCT domain"/>
    <property type="match status" value="1"/>
</dbReference>
<feature type="region of interest" description="Disordered" evidence="2">
    <location>
        <begin position="89"/>
        <end position="109"/>
    </location>
</feature>
<name>A0A7I8VP66_9ANNE</name>
<evidence type="ECO:0000313" key="4">
    <source>
        <dbReference type="EMBL" id="CAD5117857.1"/>
    </source>
</evidence>
<dbReference type="PROSITE" id="PS50172">
    <property type="entry name" value="BRCT"/>
    <property type="match status" value="1"/>
</dbReference>
<organism evidence="4 5">
    <name type="scientific">Dimorphilus gyrociliatus</name>
    <dbReference type="NCBI Taxonomy" id="2664684"/>
    <lineage>
        <taxon>Eukaryota</taxon>
        <taxon>Metazoa</taxon>
        <taxon>Spiralia</taxon>
        <taxon>Lophotrochozoa</taxon>
        <taxon>Annelida</taxon>
        <taxon>Polychaeta</taxon>
        <taxon>Polychaeta incertae sedis</taxon>
        <taxon>Dinophilidae</taxon>
        <taxon>Dimorphilus</taxon>
    </lineage>
</organism>
<dbReference type="GO" id="GO:0003906">
    <property type="term" value="F:DNA-(apurinic or apyrimidinic site) endonuclease activity"/>
    <property type="evidence" value="ECO:0007669"/>
    <property type="project" value="InterPro"/>
</dbReference>
<evidence type="ECO:0000256" key="1">
    <source>
        <dbReference type="SAM" id="Coils"/>
    </source>
</evidence>
<dbReference type="Pfam" id="PF10283">
    <property type="entry name" value="zf-CCHH"/>
    <property type="match status" value="2"/>
</dbReference>
<dbReference type="Proteomes" id="UP000549394">
    <property type="component" value="Unassembled WGS sequence"/>
</dbReference>
<evidence type="ECO:0000256" key="2">
    <source>
        <dbReference type="SAM" id="MobiDB-lite"/>
    </source>
</evidence>
<accession>A0A7I8VP66</accession>
<feature type="region of interest" description="Disordered" evidence="2">
    <location>
        <begin position="41"/>
        <end position="61"/>
    </location>
</feature>
<feature type="domain" description="BRCT" evidence="3">
    <location>
        <begin position="408"/>
        <end position="506"/>
    </location>
</feature>
<gene>
    <name evidence="4" type="ORF">DGYR_LOCUS6338</name>
</gene>
<dbReference type="Gene3D" id="3.90.228.10">
    <property type="match status" value="1"/>
</dbReference>
<dbReference type="EMBL" id="CAJFCJ010000007">
    <property type="protein sequence ID" value="CAD5117857.1"/>
    <property type="molecule type" value="Genomic_DNA"/>
</dbReference>
<dbReference type="GO" id="GO:0008408">
    <property type="term" value="F:3'-5' exonuclease activity"/>
    <property type="evidence" value="ECO:0007669"/>
    <property type="project" value="InterPro"/>
</dbReference>
<comment type="caution">
    <text evidence="4">The sequence shown here is derived from an EMBL/GenBank/DDBJ whole genome shotgun (WGS) entry which is preliminary data.</text>
</comment>
<feature type="compositionally biased region" description="Polar residues" evidence="2">
    <location>
        <begin position="46"/>
        <end position="59"/>
    </location>
</feature>
<dbReference type="Pfam" id="PF00644">
    <property type="entry name" value="PARP"/>
    <property type="match status" value="1"/>
</dbReference>
<dbReference type="GO" id="GO:0006302">
    <property type="term" value="P:double-strand break repair"/>
    <property type="evidence" value="ECO:0007669"/>
    <property type="project" value="InterPro"/>
</dbReference>
<evidence type="ECO:0000259" key="3">
    <source>
        <dbReference type="PROSITE" id="PS50172"/>
    </source>
</evidence>
<dbReference type="InterPro" id="IPR019406">
    <property type="entry name" value="APLF_PBZ"/>
</dbReference>
<dbReference type="PANTHER" id="PTHR21315">
    <property type="entry name" value="APRATAXIN AND PNK-LIKE FACTOR-RELATED"/>
    <property type="match status" value="1"/>
</dbReference>
<feature type="region of interest" description="Disordered" evidence="2">
    <location>
        <begin position="1"/>
        <end position="23"/>
    </location>
</feature>
<dbReference type="SUPFAM" id="SSF56399">
    <property type="entry name" value="ADP-ribosylation"/>
    <property type="match status" value="1"/>
</dbReference>
<feature type="coiled-coil region" evidence="1">
    <location>
        <begin position="133"/>
        <end position="174"/>
    </location>
</feature>
<dbReference type="SUPFAM" id="SSF52113">
    <property type="entry name" value="BRCT domain"/>
    <property type="match status" value="1"/>
</dbReference>
<dbReference type="PANTHER" id="PTHR21315:SF3">
    <property type="entry name" value="PARP DOMAIN-CONTAINING PROTEIN"/>
    <property type="match status" value="1"/>
</dbReference>
<keyword evidence="1" id="KW-0175">Coiled coil</keyword>
<dbReference type="OrthoDB" id="10256774at2759"/>
<dbReference type="InterPro" id="IPR012317">
    <property type="entry name" value="Poly(ADP-ribose)pol_cat_dom"/>
</dbReference>
<dbReference type="GO" id="GO:0003950">
    <property type="term" value="F:NAD+ poly-ADP-ribosyltransferase activity"/>
    <property type="evidence" value="ECO:0007669"/>
    <property type="project" value="InterPro"/>
</dbReference>
<dbReference type="InterPro" id="IPR039253">
    <property type="entry name" value="APLF"/>
</dbReference>